<dbReference type="GO" id="GO:0006888">
    <property type="term" value="P:endoplasmic reticulum to Golgi vesicle-mediated transport"/>
    <property type="evidence" value="ECO:0007669"/>
    <property type="project" value="TreeGrafter"/>
</dbReference>
<keyword evidence="4" id="KW-0812">Transmembrane</keyword>
<name>A0A1S3DGA5_DIACI</name>
<feature type="chain" id="PRO_5010244484" description="Immediate early response 3-interacting protein 1" evidence="10">
    <location>
        <begin position="18"/>
        <end position="80"/>
    </location>
</feature>
<accession>A0A1S3DGA5</accession>
<evidence type="ECO:0000256" key="10">
    <source>
        <dbReference type="SAM" id="SignalP"/>
    </source>
</evidence>
<dbReference type="KEGG" id="dci:103518115"/>
<dbReference type="PANTHER" id="PTHR15858:SF0">
    <property type="entry name" value="IMMEDIATE EARLY RESPONSE 3-INTERACTING PROTEIN 1"/>
    <property type="match status" value="1"/>
</dbReference>
<protein>
    <recommendedName>
        <fullName evidence="2">Immediate early response 3-interacting protein 1</fullName>
    </recommendedName>
</protein>
<dbReference type="Proteomes" id="UP000079169">
    <property type="component" value="Unplaced"/>
</dbReference>
<comment type="function">
    <text evidence="9">Regulator of endoplasmic reticulum secretion that acts as a key determinant of brain size. Required for secretion of extracellular matrix proteins. Required for correct brain development by depositing sufficient extracellular matrix proteins for tissue integrity and the proliferation of neural progenitors. Acts as a regulator of the unfolded protein response (UPR).</text>
</comment>
<evidence type="ECO:0000256" key="3">
    <source>
        <dbReference type="ARBA" id="ARBA00022448"/>
    </source>
</evidence>
<evidence type="ECO:0000256" key="2">
    <source>
        <dbReference type="ARBA" id="ARBA00016434"/>
    </source>
</evidence>
<keyword evidence="6" id="KW-1133">Transmembrane helix</keyword>
<comment type="similarity">
    <text evidence="8">Belongs to the YOS1 family.</text>
</comment>
<sequence>MFTLGSLLEAGILVLNAICILNEERFLSKFYSANPSVHGFGEQPSIKSQFINLIKSIRTVMRIPLIFVNILAITYKLILG</sequence>
<keyword evidence="3" id="KW-0813">Transport</keyword>
<dbReference type="GO" id="GO:0000139">
    <property type="term" value="C:Golgi membrane"/>
    <property type="evidence" value="ECO:0007669"/>
    <property type="project" value="TreeGrafter"/>
</dbReference>
<dbReference type="RefSeq" id="XP_008481392.1">
    <property type="nucleotide sequence ID" value="XM_008483170.3"/>
</dbReference>
<dbReference type="AlphaFoldDB" id="A0A1S3DGA5"/>
<comment type="subcellular location">
    <subcellularLocation>
        <location evidence="1">Membrane</location>
    </subcellularLocation>
</comment>
<evidence type="ECO:0000256" key="9">
    <source>
        <dbReference type="ARBA" id="ARBA00045999"/>
    </source>
</evidence>
<evidence type="ECO:0000256" key="5">
    <source>
        <dbReference type="ARBA" id="ARBA00022927"/>
    </source>
</evidence>
<dbReference type="PANTHER" id="PTHR15858">
    <property type="entry name" value="IMMEDIATE EARLY RESPONSE 3-INTERACTING PROTEIN 1"/>
    <property type="match status" value="1"/>
</dbReference>
<evidence type="ECO:0000313" key="11">
    <source>
        <dbReference type="Proteomes" id="UP000079169"/>
    </source>
</evidence>
<evidence type="ECO:0000256" key="4">
    <source>
        <dbReference type="ARBA" id="ARBA00022692"/>
    </source>
</evidence>
<evidence type="ECO:0000256" key="6">
    <source>
        <dbReference type="ARBA" id="ARBA00022989"/>
    </source>
</evidence>
<dbReference type="InterPro" id="IPR013880">
    <property type="entry name" value="Yos1"/>
</dbReference>
<dbReference type="OMA" id="VQTVMRM"/>
<dbReference type="PaxDb" id="121845-A0A1S3DGA5"/>
<dbReference type="STRING" id="121845.A0A1S3DGA5"/>
<feature type="signal peptide" evidence="10">
    <location>
        <begin position="1"/>
        <end position="17"/>
    </location>
</feature>
<keyword evidence="10" id="KW-0732">Signal</keyword>
<evidence type="ECO:0000256" key="8">
    <source>
        <dbReference type="ARBA" id="ARBA00024203"/>
    </source>
</evidence>
<gene>
    <name evidence="12" type="primary">LOC103518115</name>
</gene>
<evidence type="ECO:0000256" key="7">
    <source>
        <dbReference type="ARBA" id="ARBA00023136"/>
    </source>
</evidence>
<evidence type="ECO:0000313" key="12">
    <source>
        <dbReference type="RefSeq" id="XP_008481392.1"/>
    </source>
</evidence>
<dbReference type="Pfam" id="PF08571">
    <property type="entry name" value="Yos1"/>
    <property type="match status" value="1"/>
</dbReference>
<proteinExistence type="inferred from homology"/>
<dbReference type="GO" id="GO:0005789">
    <property type="term" value="C:endoplasmic reticulum membrane"/>
    <property type="evidence" value="ECO:0007669"/>
    <property type="project" value="TreeGrafter"/>
</dbReference>
<keyword evidence="11" id="KW-1185">Reference proteome</keyword>
<organism evidence="11 12">
    <name type="scientific">Diaphorina citri</name>
    <name type="common">Asian citrus psyllid</name>
    <dbReference type="NCBI Taxonomy" id="121845"/>
    <lineage>
        <taxon>Eukaryota</taxon>
        <taxon>Metazoa</taxon>
        <taxon>Ecdysozoa</taxon>
        <taxon>Arthropoda</taxon>
        <taxon>Hexapoda</taxon>
        <taxon>Insecta</taxon>
        <taxon>Pterygota</taxon>
        <taxon>Neoptera</taxon>
        <taxon>Paraneoptera</taxon>
        <taxon>Hemiptera</taxon>
        <taxon>Sternorrhyncha</taxon>
        <taxon>Psylloidea</taxon>
        <taxon>Psyllidae</taxon>
        <taxon>Diaphorininae</taxon>
        <taxon>Diaphorina</taxon>
    </lineage>
</organism>
<keyword evidence="7" id="KW-0472">Membrane</keyword>
<evidence type="ECO:0000256" key="1">
    <source>
        <dbReference type="ARBA" id="ARBA00004370"/>
    </source>
</evidence>
<dbReference type="OrthoDB" id="15356at2759"/>
<dbReference type="GO" id="GO:0015031">
    <property type="term" value="P:protein transport"/>
    <property type="evidence" value="ECO:0007669"/>
    <property type="project" value="UniProtKB-KW"/>
</dbReference>
<dbReference type="GO" id="GO:0030134">
    <property type="term" value="C:COPII-coated ER to Golgi transport vesicle"/>
    <property type="evidence" value="ECO:0007669"/>
    <property type="project" value="TreeGrafter"/>
</dbReference>
<dbReference type="GeneID" id="103518115"/>
<reference evidence="12" key="1">
    <citation type="submission" date="2025-08" db="UniProtKB">
        <authorList>
            <consortium name="RefSeq"/>
        </authorList>
    </citation>
    <scope>IDENTIFICATION</scope>
</reference>
<keyword evidence="5" id="KW-0653">Protein transport</keyword>